<dbReference type="EMBL" id="RBDX01000030">
    <property type="protein sequence ID" value="RKN04944.1"/>
    <property type="molecule type" value="Genomic_DNA"/>
</dbReference>
<accession>A0A3A9W6N4</accession>
<dbReference type="Proteomes" id="UP000268652">
    <property type="component" value="Unassembled WGS sequence"/>
</dbReference>
<dbReference type="OrthoDB" id="4197985at2"/>
<evidence type="ECO:0000313" key="3">
    <source>
        <dbReference type="Proteomes" id="UP000268652"/>
    </source>
</evidence>
<dbReference type="EMBL" id="RBDY01000028">
    <property type="protein sequence ID" value="RKN16353.1"/>
    <property type="molecule type" value="Genomic_DNA"/>
</dbReference>
<reference evidence="3 4" key="1">
    <citation type="submission" date="2018-09" db="EMBL/GenBank/DDBJ databases">
        <title>Streptomyces sp. nov. DS1-2, an endophytic actinomycete isolated from roots of Dendrobium scabrilingue.</title>
        <authorList>
            <person name="Kuncharoen N."/>
            <person name="Kudo T."/>
            <person name="Ohkuma M."/>
            <person name="Yuki M."/>
            <person name="Tanasupawat S."/>
        </authorList>
    </citation>
    <scope>NUCLEOTIDE SEQUENCE [LARGE SCALE GENOMIC DNA]</scope>
    <source>
        <strain evidence="1 4">AZ1-7</strain>
        <strain evidence="2 3">DS1-2</strain>
    </source>
</reference>
<dbReference type="RefSeq" id="WP_120699697.1">
    <property type="nucleotide sequence ID" value="NZ_RBDX01000030.1"/>
</dbReference>
<dbReference type="AlphaFoldDB" id="A0A3A9W6N4"/>
<protein>
    <submittedName>
        <fullName evidence="1">Uncharacterized protein</fullName>
    </submittedName>
</protein>
<evidence type="ECO:0000313" key="1">
    <source>
        <dbReference type="EMBL" id="RKN04944.1"/>
    </source>
</evidence>
<comment type="caution">
    <text evidence="1">The sequence shown here is derived from an EMBL/GenBank/DDBJ whole genome shotgun (WGS) entry which is preliminary data.</text>
</comment>
<gene>
    <name evidence="2" type="ORF">D7318_26255</name>
    <name evidence="1" type="ORF">D7319_26530</name>
</gene>
<evidence type="ECO:0000313" key="4">
    <source>
        <dbReference type="Proteomes" id="UP000275024"/>
    </source>
</evidence>
<keyword evidence="3" id="KW-1185">Reference proteome</keyword>
<sequence length="211" mass="23427">MRLFRRGAGAKARRAVPYKCDFCEKAGDPASFTERNDALGRPGGYACPVCVERYDAFAANLRWERAPGQRPWLRPDAGTEHLLMAGRAPFNAVHAVIDGFRYRIKDVPRATARVAVAGLDLHGGGRVARCESRDDTVRTLSRMIAMELARHHESVTTLGGGHEWVRYTVGLFGDGHGVLLSRTTTEGEWLAQYCFLVEFDDSVHPCVAWHS</sequence>
<dbReference type="Proteomes" id="UP000275024">
    <property type="component" value="Unassembled WGS sequence"/>
</dbReference>
<name>A0A3A9W6N4_9ACTN</name>
<proteinExistence type="predicted"/>
<evidence type="ECO:0000313" key="2">
    <source>
        <dbReference type="EMBL" id="RKN16353.1"/>
    </source>
</evidence>
<organism evidence="1 4">
    <name type="scientific">Streptomyces radicis</name>
    <dbReference type="NCBI Taxonomy" id="1750517"/>
    <lineage>
        <taxon>Bacteria</taxon>
        <taxon>Bacillati</taxon>
        <taxon>Actinomycetota</taxon>
        <taxon>Actinomycetes</taxon>
        <taxon>Kitasatosporales</taxon>
        <taxon>Streptomycetaceae</taxon>
        <taxon>Streptomyces</taxon>
    </lineage>
</organism>